<dbReference type="Proteomes" id="UP000241341">
    <property type="component" value="Segment"/>
</dbReference>
<keyword evidence="2" id="KW-1185">Reference proteome</keyword>
<gene>
    <name evidence="1" type="ORF">PsPhPollyC_gp04</name>
</gene>
<proteinExistence type="predicted"/>
<organism evidence="1 2">
    <name type="scientific">Pseudomonas phage PollyC</name>
    <dbReference type="NCBI Taxonomy" id="2079290"/>
    <lineage>
        <taxon>Viruses</taxon>
        <taxon>Duplodnaviria</taxon>
        <taxon>Heunggongvirae</taxon>
        <taxon>Uroviricota</taxon>
        <taxon>Caudoviricetes</taxon>
        <taxon>Autographivirales</taxon>
        <taxon>Autonotataviridae</taxon>
        <taxon>Pollyceevirus</taxon>
        <taxon>Pollyceevirus pollyC</taxon>
    </lineage>
</organism>
<dbReference type="OrthoDB" id="28652at10239"/>
<evidence type="ECO:0000313" key="2">
    <source>
        <dbReference type="Proteomes" id="UP000241341"/>
    </source>
</evidence>
<evidence type="ECO:0000313" key="1">
    <source>
        <dbReference type="EMBL" id="AUV61956.1"/>
    </source>
</evidence>
<sequence>MKELLSWALAIIVIGVLSVGLYETRSSLRDTRTALADQVKATEAVRLSQVRMQTELTVLSKKSQVTRVEVNDALAKEPSYRDTAVPAGVADGLCKRLKCAK</sequence>
<accession>A0A2K9VHW7</accession>
<dbReference type="EMBL" id="MG775261">
    <property type="protein sequence ID" value="AUV61956.1"/>
    <property type="molecule type" value="Genomic_DNA"/>
</dbReference>
<reference evidence="1 2" key="1">
    <citation type="submission" date="2018-01" db="EMBL/GenBank/DDBJ databases">
        <title>Pseudomonas phages infecting Pseudomonas sp. isolated from Prunus avium.</title>
        <authorList>
            <person name="Colberg O."/>
            <person name="Byth Carstens A."/>
        </authorList>
    </citation>
    <scope>NUCLEOTIDE SEQUENCE [LARGE SCALE GENOMIC DNA]</scope>
</reference>
<name>A0A2K9VHW7_9CAUD</name>
<protein>
    <submittedName>
        <fullName evidence="1">Uncharacterized protein</fullName>
    </submittedName>
</protein>